<feature type="transmembrane region" description="Helical" evidence="8">
    <location>
        <begin position="337"/>
        <end position="353"/>
    </location>
</feature>
<evidence type="ECO:0000256" key="1">
    <source>
        <dbReference type="ARBA" id="ARBA00004429"/>
    </source>
</evidence>
<dbReference type="PANTHER" id="PTHR32063">
    <property type="match status" value="1"/>
</dbReference>
<evidence type="ECO:0000256" key="6">
    <source>
        <dbReference type="ARBA" id="ARBA00022989"/>
    </source>
</evidence>
<dbReference type="STRING" id="279058.LT85_3623"/>
<dbReference type="EMBL" id="CP009962">
    <property type="protein sequence ID" value="AIY42781.1"/>
    <property type="molecule type" value="Genomic_DNA"/>
</dbReference>
<dbReference type="Gene3D" id="3.30.70.1440">
    <property type="entry name" value="Multidrug efflux transporter AcrB pore domain"/>
    <property type="match status" value="2"/>
</dbReference>
<accession>A0A0A1FE94</accession>
<evidence type="ECO:0000256" key="8">
    <source>
        <dbReference type="SAM" id="Phobius"/>
    </source>
</evidence>
<feature type="transmembrane region" description="Helical" evidence="8">
    <location>
        <begin position="463"/>
        <end position="490"/>
    </location>
</feature>
<feature type="transmembrane region" description="Helical" evidence="8">
    <location>
        <begin position="12"/>
        <end position="32"/>
    </location>
</feature>
<comment type="subcellular location">
    <subcellularLocation>
        <location evidence="1">Cell inner membrane</location>
        <topology evidence="1">Multi-pass membrane protein</topology>
    </subcellularLocation>
</comment>
<name>A0A0A1FE94_9BURK</name>
<keyword evidence="6 8" id="KW-1133">Transmembrane helix</keyword>
<keyword evidence="7 8" id="KW-0472">Membrane</keyword>
<dbReference type="AlphaFoldDB" id="A0A0A1FE94"/>
<dbReference type="GO" id="GO:0005886">
    <property type="term" value="C:plasma membrane"/>
    <property type="evidence" value="ECO:0007669"/>
    <property type="project" value="UniProtKB-SubCell"/>
</dbReference>
<dbReference type="InterPro" id="IPR001036">
    <property type="entry name" value="Acrflvin-R"/>
</dbReference>
<dbReference type="Pfam" id="PF00873">
    <property type="entry name" value="ACR_tran"/>
    <property type="match status" value="1"/>
</dbReference>
<keyword evidence="4" id="KW-0997">Cell inner membrane</keyword>
<dbReference type="Gene3D" id="1.20.1640.10">
    <property type="entry name" value="Multidrug efflux transporter AcrB transmembrane domain"/>
    <property type="match status" value="3"/>
</dbReference>
<dbReference type="Gene3D" id="3.30.70.1430">
    <property type="entry name" value="Multidrug efflux transporter AcrB pore domain"/>
    <property type="match status" value="2"/>
</dbReference>
<dbReference type="InterPro" id="IPR027463">
    <property type="entry name" value="AcrB_DN_DC_subdom"/>
</dbReference>
<evidence type="ECO:0000313" key="10">
    <source>
        <dbReference type="Proteomes" id="UP000030302"/>
    </source>
</evidence>
<feature type="transmembrane region" description="Helical" evidence="8">
    <location>
        <begin position="943"/>
        <end position="968"/>
    </location>
</feature>
<dbReference type="Proteomes" id="UP000030302">
    <property type="component" value="Chromosome"/>
</dbReference>
<evidence type="ECO:0000256" key="2">
    <source>
        <dbReference type="ARBA" id="ARBA00022448"/>
    </source>
</evidence>
<sequence>MNISRPFIERPIATTLLTIGVALAGMVAFRLLPVSPLPQVDFPTISISAGLPGASPETMAATVATPLERALGSIAGVTEMTSSSSLSSTRITMQFDLSRDIDGAARDVQAALNAARNLLPTGLPSNPSYRKVNPADAPIMILSLTSDSMTQGQMYDAADTILAQKLSQVTGVGQVSVGGSSQPAVRVELNPTALNKYGIGSADVRTAIAATNANRPKGVLEDGDKNWQIYANDQAKTAAEYMPLIVAYRNGAAVRVSDVATVIDSVANVRNAGSANGKPSVLVILNRQPGANIIETVDDVRALLPQLRASIPAAINLDVVLDRTPTIRASLQDTEKTLLMSIGLVIMVVFLFLRNGRATFIPAVAVPVSLIGTFGVMYLLGYSLDNLSLMALTIATGFVVDDAIVVLENVSRHIEAGKKPFAAAMLGAREVGFTVLSMSISLIAVFIPILLMGGIVGRLFREFAVTLSVAILVSLLVSLTTTPMMCARLLKHEPHRKQGRFFNATERAFDAMLRGYERSLAWALRFSPLMMLILFGTIVLNIYLYTVIPKGFFPQQDTGLVIGGIQGDQSISFQSMKVKLNEFVDIVRKDPDVQSVIAFTGGGQSNRGNMFITLKPLTQRKLTADKVIARLRGKLSHVPGANLFMQSVQDIRVGGRSSDAQYQYTLQADDLNELRTWEPKIRDAMTALPQLADVNTDQQDKGLQTTLTIDRETAIRSGVTPQLIDSTLNDLFGQRQVSTIYSGMNQYHVVMEAAPQYWQSSQILHDTYVSIPASTANLSPTTSALGTPPALTAGGKLASNSSLALTLSTSAEQQMPLAAFSSFQPTSTSLAVNHQSQFIASTISFNLPPGVSLSEATLAINDTMARIGVPTSVHGSFQGTANVFQSSLNSQPVLILTALLAVYIVLGVLYESYVHPITIISTLPSAGVGALLALLATGTDFSLIALIGVILLIGIVKKNAIMMIDFALHVEREQGLSPRDSIFEACKLRFRPIMMTTMAAMLGALPLALGAGNGAELRRPLGIAIVGGLIMSQLLTLYTTPVVYLYMDRFRLWSKDKWERRGGRPAPDVAEAV</sequence>
<feature type="transmembrane region" description="Helical" evidence="8">
    <location>
        <begin position="1021"/>
        <end position="1047"/>
    </location>
</feature>
<feature type="transmembrane region" description="Helical" evidence="8">
    <location>
        <begin position="522"/>
        <end position="545"/>
    </location>
</feature>
<dbReference type="FunFam" id="3.30.70.1430:FF:000001">
    <property type="entry name" value="Efflux pump membrane transporter"/>
    <property type="match status" value="1"/>
</dbReference>
<dbReference type="HOGENOM" id="CLU_002755_1_2_4"/>
<evidence type="ECO:0000256" key="7">
    <source>
        <dbReference type="ARBA" id="ARBA00023136"/>
    </source>
</evidence>
<protein>
    <submittedName>
        <fullName evidence="9">Cobalt-zinc-cadmium resistance protein CzcA Cation efflux system protein CusA</fullName>
    </submittedName>
</protein>
<keyword evidence="3" id="KW-1003">Cell membrane</keyword>
<dbReference type="FunFam" id="1.20.1640.10:FF:000001">
    <property type="entry name" value="Efflux pump membrane transporter"/>
    <property type="match status" value="1"/>
</dbReference>
<dbReference type="SUPFAM" id="SSF82714">
    <property type="entry name" value="Multidrug efflux transporter AcrB TolC docking domain, DN and DC subdomains"/>
    <property type="match status" value="2"/>
</dbReference>
<feature type="transmembrane region" description="Helical" evidence="8">
    <location>
        <begin position="431"/>
        <end position="451"/>
    </location>
</feature>
<evidence type="ECO:0000256" key="5">
    <source>
        <dbReference type="ARBA" id="ARBA00022692"/>
    </source>
</evidence>
<dbReference type="Gene3D" id="3.30.70.1320">
    <property type="entry name" value="Multidrug efflux transporter AcrB pore domain like"/>
    <property type="match status" value="1"/>
</dbReference>
<dbReference type="SUPFAM" id="SSF82693">
    <property type="entry name" value="Multidrug efflux transporter AcrB pore domain, PN1, PN2, PC1 and PC2 subdomains"/>
    <property type="match status" value="4"/>
</dbReference>
<keyword evidence="2" id="KW-0813">Transport</keyword>
<feature type="transmembrane region" description="Helical" evidence="8">
    <location>
        <begin position="988"/>
        <end position="1009"/>
    </location>
</feature>
<dbReference type="PANTHER" id="PTHR32063:SF34">
    <property type="entry name" value="MULTIDRUG RESISTANCE PROTEIN MDTC"/>
    <property type="match status" value="1"/>
</dbReference>
<keyword evidence="5 8" id="KW-0812">Transmembrane</keyword>
<dbReference type="GO" id="GO:0042910">
    <property type="term" value="F:xenobiotic transmembrane transporter activity"/>
    <property type="evidence" value="ECO:0007669"/>
    <property type="project" value="TreeGrafter"/>
</dbReference>
<dbReference type="Gene3D" id="3.30.2090.10">
    <property type="entry name" value="Multidrug efflux transporter AcrB TolC docking domain, DN and DC subdomains"/>
    <property type="match status" value="3"/>
</dbReference>
<dbReference type="KEGG" id="care:LT85_3623"/>
<proteinExistence type="predicted"/>
<dbReference type="SUPFAM" id="SSF82866">
    <property type="entry name" value="Multidrug efflux transporter AcrB transmembrane domain"/>
    <property type="match status" value="2"/>
</dbReference>
<dbReference type="RefSeq" id="WP_038491508.1">
    <property type="nucleotide sequence ID" value="NZ_CP009962.1"/>
</dbReference>
<reference evidence="10" key="1">
    <citation type="journal article" date="2014" name="Soil Biol. Biochem.">
        <title>Structure and function of bacterial communities in ageing soils: Insights from the Mendocino ecological staircase.</title>
        <authorList>
            <person name="Uroz S."/>
            <person name="Tech J.J."/>
            <person name="Sawaya N.A."/>
            <person name="Frey-Klett P."/>
            <person name="Leveau J.H.J."/>
        </authorList>
    </citation>
    <scope>NUCLEOTIDE SEQUENCE [LARGE SCALE GENOMIC DNA]</scope>
    <source>
        <strain evidence="10">Cal35</strain>
    </source>
</reference>
<evidence type="ECO:0000313" key="9">
    <source>
        <dbReference type="EMBL" id="AIY42781.1"/>
    </source>
</evidence>
<evidence type="ECO:0000256" key="4">
    <source>
        <dbReference type="ARBA" id="ARBA00022519"/>
    </source>
</evidence>
<feature type="transmembrane region" description="Helical" evidence="8">
    <location>
        <begin position="360"/>
        <end position="381"/>
    </location>
</feature>
<evidence type="ECO:0000256" key="3">
    <source>
        <dbReference type="ARBA" id="ARBA00022475"/>
    </source>
</evidence>
<organism evidence="9 10">
    <name type="scientific">Collimonas arenae</name>
    <dbReference type="NCBI Taxonomy" id="279058"/>
    <lineage>
        <taxon>Bacteria</taxon>
        <taxon>Pseudomonadati</taxon>
        <taxon>Pseudomonadota</taxon>
        <taxon>Betaproteobacteria</taxon>
        <taxon>Burkholderiales</taxon>
        <taxon>Oxalobacteraceae</taxon>
        <taxon>Collimonas</taxon>
    </lineage>
</organism>
<dbReference type="PRINTS" id="PR00702">
    <property type="entry name" value="ACRIFLAVINRP"/>
</dbReference>
<keyword evidence="10" id="KW-1185">Reference proteome</keyword>
<gene>
    <name evidence="9" type="primary">cusA</name>
    <name evidence="9" type="ORF">LT85_3623</name>
</gene>
<dbReference type="OrthoDB" id="9042683at2"/>
<feature type="transmembrane region" description="Helical" evidence="8">
    <location>
        <begin position="893"/>
        <end position="910"/>
    </location>
</feature>